<evidence type="ECO:0000256" key="2">
    <source>
        <dbReference type="ARBA" id="ARBA00007362"/>
    </source>
</evidence>
<evidence type="ECO:0000256" key="7">
    <source>
        <dbReference type="SAM" id="Phobius"/>
    </source>
</evidence>
<evidence type="ECO:0000256" key="4">
    <source>
        <dbReference type="ARBA" id="ARBA00022692"/>
    </source>
</evidence>
<gene>
    <name evidence="9" type="ORF">SAMD00020551_2882</name>
</gene>
<dbReference type="PANTHER" id="PTHR32322:SF18">
    <property type="entry name" value="S-ADENOSYLMETHIONINE_S-ADENOSYLHOMOCYSTEINE TRANSPORTER"/>
    <property type="match status" value="1"/>
</dbReference>
<evidence type="ECO:0000256" key="6">
    <source>
        <dbReference type="ARBA" id="ARBA00023136"/>
    </source>
</evidence>
<feature type="transmembrane region" description="Helical" evidence="7">
    <location>
        <begin position="219"/>
        <end position="238"/>
    </location>
</feature>
<reference evidence="9 10" key="1">
    <citation type="submission" date="2013-06" db="EMBL/GenBank/DDBJ databases">
        <title>Whole genome shotgun sequence of Bacillus selenatarsenatis SF-1.</title>
        <authorList>
            <person name="Kuroda M."/>
            <person name="Sei K."/>
            <person name="Yamashita M."/>
            <person name="Ike M."/>
        </authorList>
    </citation>
    <scope>NUCLEOTIDE SEQUENCE [LARGE SCALE GENOMIC DNA]</scope>
    <source>
        <strain evidence="9 10">SF-1</strain>
    </source>
</reference>
<evidence type="ECO:0000256" key="1">
    <source>
        <dbReference type="ARBA" id="ARBA00004651"/>
    </source>
</evidence>
<accession>A0A0A8X621</accession>
<keyword evidence="4 7" id="KW-0812">Transmembrane</keyword>
<dbReference type="InterPro" id="IPR037185">
    <property type="entry name" value="EmrE-like"/>
</dbReference>
<feature type="transmembrane region" description="Helical" evidence="7">
    <location>
        <begin position="99"/>
        <end position="118"/>
    </location>
</feature>
<dbReference type="InterPro" id="IPR050638">
    <property type="entry name" value="AA-Vitamin_Transporters"/>
</dbReference>
<feature type="transmembrane region" description="Helical" evidence="7">
    <location>
        <begin position="186"/>
        <end position="207"/>
    </location>
</feature>
<feature type="domain" description="EamA" evidence="8">
    <location>
        <begin position="157"/>
        <end position="291"/>
    </location>
</feature>
<proteinExistence type="inferred from homology"/>
<feature type="transmembrane region" description="Helical" evidence="7">
    <location>
        <begin position="7"/>
        <end position="29"/>
    </location>
</feature>
<comment type="similarity">
    <text evidence="2">Belongs to the EamA transporter family.</text>
</comment>
<feature type="domain" description="EamA" evidence="8">
    <location>
        <begin position="5"/>
        <end position="143"/>
    </location>
</feature>
<keyword evidence="3" id="KW-1003">Cell membrane</keyword>
<feature type="transmembrane region" description="Helical" evidence="7">
    <location>
        <begin position="250"/>
        <end position="268"/>
    </location>
</feature>
<evidence type="ECO:0000256" key="3">
    <source>
        <dbReference type="ARBA" id="ARBA00022475"/>
    </source>
</evidence>
<feature type="transmembrane region" description="Helical" evidence="7">
    <location>
        <begin position="35"/>
        <end position="54"/>
    </location>
</feature>
<keyword evidence="10" id="KW-1185">Reference proteome</keyword>
<feature type="transmembrane region" description="Helical" evidence="7">
    <location>
        <begin position="130"/>
        <end position="151"/>
    </location>
</feature>
<dbReference type="SUPFAM" id="SSF103481">
    <property type="entry name" value="Multidrug resistance efflux transporter EmrE"/>
    <property type="match status" value="2"/>
</dbReference>
<protein>
    <submittedName>
        <fullName evidence="9">Transporter, EamA family</fullName>
    </submittedName>
</protein>
<comment type="caution">
    <text evidence="9">The sequence shown here is derived from an EMBL/GenBank/DDBJ whole genome shotgun (WGS) entry which is preliminary data.</text>
</comment>
<dbReference type="AlphaFoldDB" id="A0A0A8X621"/>
<feature type="transmembrane region" description="Helical" evidence="7">
    <location>
        <begin position="74"/>
        <end position="93"/>
    </location>
</feature>
<dbReference type="STRING" id="1321606.SAMD00020551_2882"/>
<organism evidence="9 10">
    <name type="scientific">Mesobacillus selenatarsenatis (strain DSM 18680 / JCM 14380 / FERM P-15431 / SF-1)</name>
    <dbReference type="NCBI Taxonomy" id="1321606"/>
    <lineage>
        <taxon>Bacteria</taxon>
        <taxon>Bacillati</taxon>
        <taxon>Bacillota</taxon>
        <taxon>Bacilli</taxon>
        <taxon>Bacillales</taxon>
        <taxon>Bacillaceae</taxon>
        <taxon>Mesobacillus</taxon>
    </lineage>
</organism>
<evidence type="ECO:0000313" key="9">
    <source>
        <dbReference type="EMBL" id="GAM14729.1"/>
    </source>
</evidence>
<evidence type="ECO:0000259" key="8">
    <source>
        <dbReference type="Pfam" id="PF00892"/>
    </source>
</evidence>
<evidence type="ECO:0000313" key="10">
    <source>
        <dbReference type="Proteomes" id="UP000031014"/>
    </source>
</evidence>
<dbReference type="Pfam" id="PF00892">
    <property type="entry name" value="EamA"/>
    <property type="match status" value="2"/>
</dbReference>
<name>A0A0A8X621_MESS1</name>
<evidence type="ECO:0000256" key="5">
    <source>
        <dbReference type="ARBA" id="ARBA00022989"/>
    </source>
</evidence>
<dbReference type="RefSeq" id="WP_041966455.1">
    <property type="nucleotide sequence ID" value="NZ_BASE01000066.1"/>
</dbReference>
<dbReference type="OrthoDB" id="9810818at2"/>
<dbReference type="PANTHER" id="PTHR32322">
    <property type="entry name" value="INNER MEMBRANE TRANSPORTER"/>
    <property type="match status" value="1"/>
</dbReference>
<sequence length="309" mass="34286">MLRLKGILMIVIGAMLWGMTGSITEWVLANTELSVPFILTIRMIIAGSSILTFLAIKKEDIFTVVKTPYWRNQLIIFSILGMVGLQYTFTMAIEASNAVVATLLQFSAPIFVVLYVSFNHKKWPPRYQMLGIGGTLAGLSLLLTNGSISSLLVSPTALLWGVAVGLTFAFYTLYPARLMKEWSVLAIVGWSMLFGGIVLGVINRVWLSNEWLIIAQPRMIFIMVILIFFGTLAFLLFLSSMNYITAVETSILSSVEPLTVMVISVIWFDTMLQSVQLMGAMIMLIFVTWLSIGDKKASIEGQVVKENNS</sequence>
<feature type="transmembrane region" description="Helical" evidence="7">
    <location>
        <begin position="274"/>
        <end position="292"/>
    </location>
</feature>
<dbReference type="Proteomes" id="UP000031014">
    <property type="component" value="Unassembled WGS sequence"/>
</dbReference>
<keyword evidence="5 7" id="KW-1133">Transmembrane helix</keyword>
<comment type="subcellular location">
    <subcellularLocation>
        <location evidence="1">Cell membrane</location>
        <topology evidence="1">Multi-pass membrane protein</topology>
    </subcellularLocation>
</comment>
<dbReference type="GO" id="GO:0005886">
    <property type="term" value="C:plasma membrane"/>
    <property type="evidence" value="ECO:0007669"/>
    <property type="project" value="UniProtKB-SubCell"/>
</dbReference>
<dbReference type="InterPro" id="IPR000620">
    <property type="entry name" value="EamA_dom"/>
</dbReference>
<dbReference type="EMBL" id="BASE01000066">
    <property type="protein sequence ID" value="GAM14729.1"/>
    <property type="molecule type" value="Genomic_DNA"/>
</dbReference>
<feature type="transmembrane region" description="Helical" evidence="7">
    <location>
        <begin position="157"/>
        <end position="174"/>
    </location>
</feature>
<keyword evidence="6 7" id="KW-0472">Membrane</keyword>